<sequence>KTSSKTVVKENGKVVYESEDHDGGDLGGHYNRNDPFQGIGNTNRYGIPYNRINPQDRFNEFFPPEREPFPSGARRPYPQQPDDSTETTNPPKTDPPTTYPPTTSAPIVRSTPIERRTTPTVTNPSEHCEKSQTTVNGVPACTNSLIFESNFKNNLDRHWTSDIHFNRDESEFVVFDNNPVNVYCKSNVLNIEPTLLDDYYGENYTRTHSLDLTTKCTTREEGLCKREWFIATILPPIMSARITTKESFSFKYGVVEIKAKLPRGNWVIPEIWLQPKAFNPYGAKNSGRVVLAKSIGNSDLHHDGISIGNNLLYAGLEVNETTRKFRKMKREGLWSDQFHVYRLNWTPYGMKFSVDGESFGEWLGNKNSPLLEANGLSQEYGPVSPFDQEFYLLLGVHVGGYHDIPNGAVSGDQPKPWRNSDPKRVIVFYNDLKNWYKTWNDDTKLRVEYIKVWAL</sequence>
<dbReference type="Pfam" id="PF00722">
    <property type="entry name" value="Glyco_hydro_16"/>
    <property type="match status" value="1"/>
</dbReference>
<dbReference type="GO" id="GO:0004553">
    <property type="term" value="F:hydrolase activity, hydrolyzing O-glycosyl compounds"/>
    <property type="evidence" value="ECO:0007669"/>
    <property type="project" value="InterPro"/>
</dbReference>
<reference evidence="3" key="1">
    <citation type="submission" date="2012-12" db="EMBL/GenBank/DDBJ databases">
        <authorList>
            <person name="Bao Y.-Y."/>
            <person name="Zhang C.-X."/>
        </authorList>
    </citation>
    <scope>NUCLEOTIDE SEQUENCE</scope>
</reference>
<proteinExistence type="evidence at transcript level"/>
<dbReference type="OrthoDB" id="4781at2759"/>
<dbReference type="Gene3D" id="2.60.120.200">
    <property type="match status" value="1"/>
</dbReference>
<dbReference type="PROSITE" id="PS51762">
    <property type="entry name" value="GH16_2"/>
    <property type="match status" value="1"/>
</dbReference>
<dbReference type="AlphaFoldDB" id="N0A0Q7"/>
<dbReference type="InterPro" id="IPR000757">
    <property type="entry name" value="Beta-glucanase-like"/>
</dbReference>
<protein>
    <submittedName>
        <fullName evidence="3">GRP7</fullName>
    </submittedName>
</protein>
<dbReference type="InterPro" id="IPR050546">
    <property type="entry name" value="Glycosyl_Hydrlase_16"/>
</dbReference>
<dbReference type="EMBL" id="KC355203">
    <property type="protein sequence ID" value="AGK40903.1"/>
    <property type="molecule type" value="mRNA"/>
</dbReference>
<dbReference type="PANTHER" id="PTHR10963:SF60">
    <property type="entry name" value="GRAM-NEGATIVE BACTERIA-BINDING PROTEIN 1-RELATED"/>
    <property type="match status" value="1"/>
</dbReference>
<name>N0A0Q7_NILLU</name>
<dbReference type="GO" id="GO:0005975">
    <property type="term" value="P:carbohydrate metabolic process"/>
    <property type="evidence" value="ECO:0007669"/>
    <property type="project" value="InterPro"/>
</dbReference>
<feature type="non-terminal residue" evidence="3">
    <location>
        <position position="1"/>
    </location>
</feature>
<evidence type="ECO:0000259" key="2">
    <source>
        <dbReference type="PROSITE" id="PS51762"/>
    </source>
</evidence>
<feature type="compositionally biased region" description="Basic and acidic residues" evidence="1">
    <location>
        <begin position="57"/>
        <end position="68"/>
    </location>
</feature>
<feature type="region of interest" description="Disordered" evidence="1">
    <location>
        <begin position="1"/>
        <end position="134"/>
    </location>
</feature>
<feature type="domain" description="GH16" evidence="2">
    <location>
        <begin position="173"/>
        <end position="455"/>
    </location>
</feature>
<feature type="compositionally biased region" description="Basic and acidic residues" evidence="1">
    <location>
        <begin position="7"/>
        <end position="24"/>
    </location>
</feature>
<organism evidence="3">
    <name type="scientific">Nilaparvata lugens</name>
    <name type="common">Brown planthopper</name>
    <dbReference type="NCBI Taxonomy" id="108931"/>
    <lineage>
        <taxon>Eukaryota</taxon>
        <taxon>Metazoa</taxon>
        <taxon>Ecdysozoa</taxon>
        <taxon>Arthropoda</taxon>
        <taxon>Hexapoda</taxon>
        <taxon>Insecta</taxon>
        <taxon>Pterygota</taxon>
        <taxon>Neoptera</taxon>
        <taxon>Paraneoptera</taxon>
        <taxon>Hemiptera</taxon>
        <taxon>Auchenorrhyncha</taxon>
        <taxon>Fulgoroidea</taxon>
        <taxon>Delphacidae</taxon>
        <taxon>Delphacinae</taxon>
        <taxon>Nilaparvata</taxon>
    </lineage>
</organism>
<dbReference type="SUPFAM" id="SSF49899">
    <property type="entry name" value="Concanavalin A-like lectins/glucanases"/>
    <property type="match status" value="1"/>
</dbReference>
<dbReference type="PANTHER" id="PTHR10963">
    <property type="entry name" value="GLYCOSYL HYDROLASE-RELATED"/>
    <property type="match status" value="1"/>
</dbReference>
<evidence type="ECO:0000256" key="1">
    <source>
        <dbReference type="SAM" id="MobiDB-lite"/>
    </source>
</evidence>
<dbReference type="InterPro" id="IPR013320">
    <property type="entry name" value="ConA-like_dom_sf"/>
</dbReference>
<evidence type="ECO:0000313" key="3">
    <source>
        <dbReference type="EMBL" id="AGK40903.1"/>
    </source>
</evidence>
<reference evidence="3" key="2">
    <citation type="journal article" date="2013" name="BMC Genomics">
        <title>The genome- and transcriptome-wide analysis of innate immunity in the brown planthopper, Nilaparvata lugens.</title>
        <authorList>
            <person name="Bao Y.Y."/>
            <person name="Qu L.Y."/>
            <person name="Zhao D."/>
            <person name="Chen L.B."/>
            <person name="Jin H.Y."/>
            <person name="Xu L.M."/>
            <person name="Cheng J.A."/>
            <person name="Zhang C.X."/>
        </authorList>
    </citation>
    <scope>NUCLEOTIDE SEQUENCE</scope>
</reference>
<accession>N0A0Q7</accession>
<feature type="compositionally biased region" description="Polar residues" evidence="1">
    <location>
        <begin position="118"/>
        <end position="134"/>
    </location>
</feature>